<reference evidence="2 3" key="1">
    <citation type="submission" date="2023-07" db="EMBL/GenBank/DDBJ databases">
        <title>Alkalimonas sp., MEB108 novel, alkaliphilic bacterium isolated from Lonar Lake, India.</title>
        <authorList>
            <person name="Joshi A."/>
            <person name="Thite S."/>
        </authorList>
    </citation>
    <scope>NUCLEOTIDE SEQUENCE [LARGE SCALE GENOMIC DNA]</scope>
    <source>
        <strain evidence="2 3">MEB108</strain>
    </source>
</reference>
<evidence type="ECO:0000313" key="2">
    <source>
        <dbReference type="EMBL" id="MEE2002662.1"/>
    </source>
</evidence>
<keyword evidence="1" id="KW-0472">Membrane</keyword>
<keyword evidence="1" id="KW-1133">Transmembrane helix</keyword>
<sequence>MIIQHYASNMNKKVGFIAWGLVVLTLAQLCVFLSHTLLEPELTERAIQHGLWFANLVGLLALILIAQRLFQSYQLSSPYAAAHRPLWMQLASYCWLVAFFPALLVCSLKLAWGLDIRLLTLLAHINLPLLGLGIIIPFVSMLFKAGQQLEDEQNLTI</sequence>
<keyword evidence="1" id="KW-0812">Transmembrane</keyword>
<gene>
    <name evidence="2" type="ORF">QWY20_14475</name>
</gene>
<keyword evidence="3" id="KW-1185">Reference proteome</keyword>
<feature type="transmembrane region" description="Helical" evidence="1">
    <location>
        <begin position="119"/>
        <end position="143"/>
    </location>
</feature>
<feature type="transmembrane region" description="Helical" evidence="1">
    <location>
        <begin position="50"/>
        <end position="70"/>
    </location>
</feature>
<proteinExistence type="predicted"/>
<dbReference type="Proteomes" id="UP001336314">
    <property type="component" value="Unassembled WGS sequence"/>
</dbReference>
<evidence type="ECO:0000256" key="1">
    <source>
        <dbReference type="SAM" id="Phobius"/>
    </source>
</evidence>
<evidence type="ECO:0000313" key="3">
    <source>
        <dbReference type="Proteomes" id="UP001336314"/>
    </source>
</evidence>
<dbReference type="RefSeq" id="WP_330129716.1">
    <property type="nucleotide sequence ID" value="NZ_JAUHLI010000015.1"/>
</dbReference>
<dbReference type="EMBL" id="JAUHLI010000015">
    <property type="protein sequence ID" value="MEE2002662.1"/>
    <property type="molecule type" value="Genomic_DNA"/>
</dbReference>
<comment type="caution">
    <text evidence="2">The sequence shown here is derived from an EMBL/GenBank/DDBJ whole genome shotgun (WGS) entry which is preliminary data.</text>
</comment>
<name>A0ABU7J9I4_9GAMM</name>
<protein>
    <recommendedName>
        <fullName evidence="4">DUF2975 domain-containing protein</fullName>
    </recommendedName>
</protein>
<feature type="transmembrane region" description="Helical" evidence="1">
    <location>
        <begin position="16"/>
        <end position="38"/>
    </location>
</feature>
<accession>A0ABU7J9I4</accession>
<feature type="transmembrane region" description="Helical" evidence="1">
    <location>
        <begin position="90"/>
        <end position="112"/>
    </location>
</feature>
<evidence type="ECO:0008006" key="4">
    <source>
        <dbReference type="Google" id="ProtNLM"/>
    </source>
</evidence>
<organism evidence="2 3">
    <name type="scientific">Alkalimonas cellulosilytica</name>
    <dbReference type="NCBI Taxonomy" id="3058395"/>
    <lineage>
        <taxon>Bacteria</taxon>
        <taxon>Pseudomonadati</taxon>
        <taxon>Pseudomonadota</taxon>
        <taxon>Gammaproteobacteria</taxon>
        <taxon>Alkalimonas</taxon>
    </lineage>
</organism>